<dbReference type="Proteomes" id="UP001054837">
    <property type="component" value="Unassembled WGS sequence"/>
</dbReference>
<evidence type="ECO:0000313" key="3">
    <source>
        <dbReference type="Proteomes" id="UP001054837"/>
    </source>
</evidence>
<gene>
    <name evidence="2" type="ORF">CDAR_441351</name>
</gene>
<sequence>MFAKHYYFHPINQGAIKTEREAAKRRESRRQTRREAYKSRCETLRGPSTFGNSYHSPSQERKQYRRHREKEKRFESIRKMEVNYLKRTHCLLKGRWRHLPRCLNNSKGNCYV</sequence>
<accession>A0AAV4TTT3</accession>
<name>A0AAV4TTT3_9ARAC</name>
<feature type="region of interest" description="Disordered" evidence="1">
    <location>
        <begin position="19"/>
        <end position="38"/>
    </location>
</feature>
<dbReference type="AlphaFoldDB" id="A0AAV4TTT3"/>
<protein>
    <submittedName>
        <fullName evidence="2">Uncharacterized protein</fullName>
    </submittedName>
</protein>
<keyword evidence="3" id="KW-1185">Reference proteome</keyword>
<evidence type="ECO:0000256" key="1">
    <source>
        <dbReference type="SAM" id="MobiDB-lite"/>
    </source>
</evidence>
<evidence type="ECO:0000313" key="2">
    <source>
        <dbReference type="EMBL" id="GIY47553.1"/>
    </source>
</evidence>
<organism evidence="2 3">
    <name type="scientific">Caerostris darwini</name>
    <dbReference type="NCBI Taxonomy" id="1538125"/>
    <lineage>
        <taxon>Eukaryota</taxon>
        <taxon>Metazoa</taxon>
        <taxon>Ecdysozoa</taxon>
        <taxon>Arthropoda</taxon>
        <taxon>Chelicerata</taxon>
        <taxon>Arachnida</taxon>
        <taxon>Araneae</taxon>
        <taxon>Araneomorphae</taxon>
        <taxon>Entelegynae</taxon>
        <taxon>Araneoidea</taxon>
        <taxon>Araneidae</taxon>
        <taxon>Caerostris</taxon>
    </lineage>
</organism>
<comment type="caution">
    <text evidence="2">The sequence shown here is derived from an EMBL/GenBank/DDBJ whole genome shotgun (WGS) entry which is preliminary data.</text>
</comment>
<feature type="region of interest" description="Disordered" evidence="1">
    <location>
        <begin position="44"/>
        <end position="72"/>
    </location>
</feature>
<reference evidence="2 3" key="1">
    <citation type="submission" date="2021-06" db="EMBL/GenBank/DDBJ databases">
        <title>Caerostris darwini draft genome.</title>
        <authorList>
            <person name="Kono N."/>
            <person name="Arakawa K."/>
        </authorList>
    </citation>
    <scope>NUCLEOTIDE SEQUENCE [LARGE SCALE GENOMIC DNA]</scope>
</reference>
<proteinExistence type="predicted"/>
<dbReference type="EMBL" id="BPLQ01009955">
    <property type="protein sequence ID" value="GIY47553.1"/>
    <property type="molecule type" value="Genomic_DNA"/>
</dbReference>